<reference evidence="2 3" key="1">
    <citation type="journal article" date="2019" name="Int. J. Syst. Evol. Microbiol.">
        <title>The Global Catalogue of Microorganisms (GCM) 10K type strain sequencing project: providing services to taxonomists for standard genome sequencing and annotation.</title>
        <authorList>
            <consortium name="The Broad Institute Genomics Platform"/>
            <consortium name="The Broad Institute Genome Sequencing Center for Infectious Disease"/>
            <person name="Wu L."/>
            <person name="Ma J."/>
        </authorList>
    </citation>
    <scope>NUCLEOTIDE SEQUENCE [LARGE SCALE GENOMIC DNA]</scope>
    <source>
        <strain evidence="2 3">JCM 16013</strain>
    </source>
</reference>
<sequence length="123" mass="13190">MRFAVGQDEAVAAGEADPGQVVVAGQRPAERGSVGGDRRHRALRVRSCRRHRAATGEQLLQPRALGYREVLDVGGTAPGRRDRVQLGEDLQDGAVTWSFQWSARSVRSSSSENRSGGFSMAAG</sequence>
<name>A0ABN2QMH9_9ACTN</name>
<proteinExistence type="predicted"/>
<comment type="caution">
    <text evidence="2">The sequence shown here is derived from an EMBL/GenBank/DDBJ whole genome shotgun (WGS) entry which is preliminary data.</text>
</comment>
<dbReference type="Proteomes" id="UP001499854">
    <property type="component" value="Unassembled WGS sequence"/>
</dbReference>
<evidence type="ECO:0000256" key="1">
    <source>
        <dbReference type="SAM" id="MobiDB-lite"/>
    </source>
</evidence>
<dbReference type="EMBL" id="BAAAQM010000003">
    <property type="protein sequence ID" value="GAA1955153.1"/>
    <property type="molecule type" value="Genomic_DNA"/>
</dbReference>
<feature type="region of interest" description="Disordered" evidence="1">
    <location>
        <begin position="1"/>
        <end position="21"/>
    </location>
</feature>
<keyword evidence="3" id="KW-1185">Reference proteome</keyword>
<protein>
    <submittedName>
        <fullName evidence="2">Uncharacterized protein</fullName>
    </submittedName>
</protein>
<accession>A0ABN2QMH9</accession>
<gene>
    <name evidence="2" type="ORF">GCM10009838_08490</name>
</gene>
<evidence type="ECO:0000313" key="2">
    <source>
        <dbReference type="EMBL" id="GAA1955153.1"/>
    </source>
</evidence>
<organism evidence="2 3">
    <name type="scientific">Catenulispora subtropica</name>
    <dbReference type="NCBI Taxonomy" id="450798"/>
    <lineage>
        <taxon>Bacteria</taxon>
        <taxon>Bacillati</taxon>
        <taxon>Actinomycetota</taxon>
        <taxon>Actinomycetes</taxon>
        <taxon>Catenulisporales</taxon>
        <taxon>Catenulisporaceae</taxon>
        <taxon>Catenulispora</taxon>
    </lineage>
</organism>
<evidence type="ECO:0000313" key="3">
    <source>
        <dbReference type="Proteomes" id="UP001499854"/>
    </source>
</evidence>